<reference evidence="1 2" key="1">
    <citation type="submission" date="2016-06" db="EMBL/GenBank/DDBJ databases">
        <authorList>
            <person name="Haines A.N."/>
            <person name="Council K.R."/>
        </authorList>
    </citation>
    <scope>NUCLEOTIDE SEQUENCE [LARGE SCALE GENOMIC DNA]</scope>
    <source>
        <strain evidence="1 2">SP158-29</strain>
    </source>
</reference>
<evidence type="ECO:0000313" key="1">
    <source>
        <dbReference type="EMBL" id="PCH12487.1"/>
    </source>
</evidence>
<dbReference type="InterPro" id="IPR008914">
    <property type="entry name" value="PEBP"/>
</dbReference>
<dbReference type="InterPro" id="IPR005247">
    <property type="entry name" value="YbhB_YbcL/LppC-like"/>
</dbReference>
<accession>A0A854W875</accession>
<dbReference type="CDD" id="cd00865">
    <property type="entry name" value="PEBP_bact_arch"/>
    <property type="match status" value="1"/>
</dbReference>
<dbReference type="RefSeq" id="WP_096633591.1">
    <property type="nucleotide sequence ID" value="NZ_NSGR01000008.1"/>
</dbReference>
<dbReference type="Proteomes" id="UP000217465">
    <property type="component" value="Unassembled WGS sequence"/>
</dbReference>
<evidence type="ECO:0000313" key="2">
    <source>
        <dbReference type="Proteomes" id="UP000217465"/>
    </source>
</evidence>
<dbReference type="Pfam" id="PF01161">
    <property type="entry name" value="PBP"/>
    <property type="match status" value="1"/>
</dbReference>
<protein>
    <submittedName>
        <fullName evidence="1">Putative kinase inhibitor protein</fullName>
    </submittedName>
</protein>
<dbReference type="Gene3D" id="3.90.280.10">
    <property type="entry name" value="PEBP-like"/>
    <property type="match status" value="1"/>
</dbReference>
<dbReference type="PANTHER" id="PTHR30289:SF1">
    <property type="entry name" value="PEBP (PHOSPHATIDYLETHANOLAMINE-BINDING PROTEIN) FAMILY PROTEIN"/>
    <property type="match status" value="1"/>
</dbReference>
<dbReference type="NCBIfam" id="TIGR00481">
    <property type="entry name" value="YbhB/YbcL family Raf kinase inhibitor-like protein"/>
    <property type="match status" value="1"/>
</dbReference>
<dbReference type="AlphaFoldDB" id="A0A854W875"/>
<proteinExistence type="predicted"/>
<organism evidence="1 2">
    <name type="scientific">Streptococcus parauberis</name>
    <dbReference type="NCBI Taxonomy" id="1348"/>
    <lineage>
        <taxon>Bacteria</taxon>
        <taxon>Bacillati</taxon>
        <taxon>Bacillota</taxon>
        <taxon>Bacilli</taxon>
        <taxon>Lactobacillales</taxon>
        <taxon>Streptococcaceae</taxon>
        <taxon>Streptococcus</taxon>
    </lineage>
</organism>
<dbReference type="InterPro" id="IPR036610">
    <property type="entry name" value="PEBP-like_sf"/>
</dbReference>
<gene>
    <name evidence="1" type="ORF">A9Y57_01206</name>
</gene>
<dbReference type="EMBL" id="NSGR01000008">
    <property type="protein sequence ID" value="PCH12487.1"/>
    <property type="molecule type" value="Genomic_DNA"/>
</dbReference>
<dbReference type="SUPFAM" id="SSF49777">
    <property type="entry name" value="PEBP-like"/>
    <property type="match status" value="1"/>
</dbReference>
<comment type="caution">
    <text evidence="1">The sequence shown here is derived from an EMBL/GenBank/DDBJ whole genome shotgun (WGS) entry which is preliminary data.</text>
</comment>
<name>A0A854W875_9STRE</name>
<sequence>MKVNFPFNNLIIPDDYAKNAQVTEFGMAVTSFPFSIEGLPNGTKSLAWTLIDYDAVPVCGFPYIHWLVANVKTDQCTIARNFSLENKDHLEGKNSLVSNFFSAEVKTIDQQYIGPKPPDKDHDYHLVVYALDSVLELENGFYLNHLMNAIEGHILDSQKVKLVGEY</sequence>
<dbReference type="PANTHER" id="PTHR30289">
    <property type="entry name" value="UNCHARACTERIZED PROTEIN YBCL-RELATED"/>
    <property type="match status" value="1"/>
</dbReference>